<dbReference type="EMBL" id="JBAKFG010000010">
    <property type="protein sequence ID" value="MEX0373745.1"/>
    <property type="molecule type" value="Genomic_DNA"/>
</dbReference>
<dbReference type="RefSeq" id="WP_367951899.1">
    <property type="nucleotide sequence ID" value="NZ_JBAKFG010000010.1"/>
</dbReference>
<feature type="non-terminal residue" evidence="1">
    <location>
        <position position="1"/>
    </location>
</feature>
<reference evidence="1 2" key="1">
    <citation type="submission" date="2024-02" db="EMBL/GenBank/DDBJ databases">
        <title>New especies of Spiribacter isolated from saline water.</title>
        <authorList>
            <person name="Leon M.J."/>
            <person name="De La Haba R."/>
            <person name="Sanchez-Porro C."/>
            <person name="Ventosa A."/>
        </authorList>
    </citation>
    <scope>NUCLEOTIDE SEQUENCE [LARGE SCALE GENOMIC DNA]</scope>
    <source>
        <strain evidence="2">ag22IC6-196</strain>
    </source>
</reference>
<evidence type="ECO:0000313" key="2">
    <source>
        <dbReference type="Proteomes" id="UP001556636"/>
    </source>
</evidence>
<protein>
    <submittedName>
        <fullName evidence="1">Uncharacterized protein</fullName>
    </submittedName>
</protein>
<accession>A0ABV3RZX2</accession>
<comment type="caution">
    <text evidence="1">The sequence shown here is derived from an EMBL/GenBank/DDBJ whole genome shotgun (WGS) entry which is preliminary data.</text>
</comment>
<organism evidence="1 2">
    <name type="scientific">Spiribacter roseus</name>
    <dbReference type="NCBI Taxonomy" id="1855875"/>
    <lineage>
        <taxon>Bacteria</taxon>
        <taxon>Pseudomonadati</taxon>
        <taxon>Pseudomonadota</taxon>
        <taxon>Gammaproteobacteria</taxon>
        <taxon>Chromatiales</taxon>
        <taxon>Ectothiorhodospiraceae</taxon>
        <taxon>Spiribacter</taxon>
    </lineage>
</organism>
<gene>
    <name evidence="1" type="ORF">V6X51_09940</name>
</gene>
<dbReference type="Proteomes" id="UP001556636">
    <property type="component" value="Unassembled WGS sequence"/>
</dbReference>
<feature type="non-terminal residue" evidence="1">
    <location>
        <position position="513"/>
    </location>
</feature>
<sequence>SGTLTATLEASGSAGTDDFEVDLGTGGTYDLTASSSETSGNYNLNLTEDGDYSATLAGFDASDSLTITGATVDVTNLNSGNDLGGLETIELGTNDLSATAAQIDALTTLNAETAGNVDVTALGSSAVDLTVVSTDNAGTATIDGNDVTLNSSTQLGDFDLVLDNSQGIVLTDEVQADGRAVQTLADGTSTTLGIDIQNAGGAFTLDASGYATDIETITLGANSGQDLTLDNLTLAGGQTLQAIDPTGTASLNLARAESTGTVNLDLGDGTRNINLTGNPSSHETVNVELAEAGTYTGNWSGFAGSDALSLTAAADAEVDVIGVNGLSGFASVDLGVADLQTTTAQIDGLSITNANTSGGTVSASGLANNTAVDLSNVEADAAGTLTLGVSDVTLDAGADLGDFAVELANDQSLTALSAAQLTNSDESGREILTGGDGTGTAVGLDFATANSSMTVDAANWSADLGGVNFVNTNTQALTLNNLSVDSGTALDFSNLSDGSATVDMSDGSGNALA</sequence>
<evidence type="ECO:0000313" key="1">
    <source>
        <dbReference type="EMBL" id="MEX0373745.1"/>
    </source>
</evidence>
<name>A0ABV3RZX2_9GAMM</name>
<keyword evidence="2" id="KW-1185">Reference proteome</keyword>
<proteinExistence type="predicted"/>